<comment type="similarity">
    <text evidence="5">Belongs to the 4-toluene sulfonate uptake permease (TSUP) (TC 2.A.102) family.</text>
</comment>
<dbReference type="Proteomes" id="UP001056425">
    <property type="component" value="Chromosome"/>
</dbReference>
<sequence length="244" mass="26082">MISYLLDFILGTAIGTIAGLFGIGGGFLIVPSLIFMGLPVHTAIGTSLSCIVVSSFASAYTHVRRGKVLLKVVAIKEVFSIPAALIGAYITIYLEESLLQTVFSLLLFYLAYKMATAPSRENSEKAMDIKYQNIPIVGILSGFISGLLGISGGILNVPLFHVLVEIPVRYSIGTSSVAIFFTALAGTYGHFKVGHVNIETTLLLAPGLIVGGYLGAKGAHILHPEKLKRWFALMLILIGVKMLL</sequence>
<feature type="transmembrane region" description="Helical" evidence="5">
    <location>
        <begin position="68"/>
        <end position="92"/>
    </location>
</feature>
<dbReference type="GeneID" id="72777430"/>
<reference evidence="6 7" key="1">
    <citation type="submission" date="2021-08" db="EMBL/GenBank/DDBJ databases">
        <title>Thermococcus onnuriiensis IOH2.</title>
        <authorList>
            <person name="Park Y.-J."/>
        </authorList>
    </citation>
    <scope>NUCLEOTIDE SEQUENCE [LARGE SCALE GENOMIC DNA]</scope>
    <source>
        <strain evidence="6 7">IOH2</strain>
    </source>
</reference>
<feature type="transmembrane region" description="Helical" evidence="5">
    <location>
        <begin position="170"/>
        <end position="189"/>
    </location>
</feature>
<evidence type="ECO:0000313" key="6">
    <source>
        <dbReference type="EMBL" id="USH00574.1"/>
    </source>
</evidence>
<feature type="transmembrane region" description="Helical" evidence="5">
    <location>
        <begin position="196"/>
        <end position="215"/>
    </location>
</feature>
<proteinExistence type="inferred from homology"/>
<feature type="transmembrane region" description="Helical" evidence="5">
    <location>
        <begin position="40"/>
        <end position="61"/>
    </location>
</feature>
<name>A0A9E7MBG9_9EURY</name>
<keyword evidence="2 5" id="KW-0812">Transmembrane</keyword>
<evidence type="ECO:0000313" key="7">
    <source>
        <dbReference type="Proteomes" id="UP001056425"/>
    </source>
</evidence>
<keyword evidence="3 5" id="KW-1133">Transmembrane helix</keyword>
<organism evidence="6 7">
    <name type="scientific">Thermococcus argininiproducens</name>
    <dbReference type="NCBI Taxonomy" id="2866384"/>
    <lineage>
        <taxon>Archaea</taxon>
        <taxon>Methanobacteriati</taxon>
        <taxon>Methanobacteriota</taxon>
        <taxon>Thermococci</taxon>
        <taxon>Thermococcales</taxon>
        <taxon>Thermococcaceae</taxon>
        <taxon>Thermococcus</taxon>
    </lineage>
</organism>
<dbReference type="InterPro" id="IPR002781">
    <property type="entry name" value="TM_pro_TauE-like"/>
</dbReference>
<dbReference type="GO" id="GO:0005886">
    <property type="term" value="C:plasma membrane"/>
    <property type="evidence" value="ECO:0007669"/>
    <property type="project" value="UniProtKB-SubCell"/>
</dbReference>
<evidence type="ECO:0000256" key="4">
    <source>
        <dbReference type="ARBA" id="ARBA00023136"/>
    </source>
</evidence>
<dbReference type="RefSeq" id="WP_251950052.1">
    <property type="nucleotide sequence ID" value="NZ_CP080572.1"/>
</dbReference>
<comment type="subcellular location">
    <subcellularLocation>
        <location evidence="5">Cell membrane</location>
        <topology evidence="5">Multi-pass membrane protein</topology>
    </subcellularLocation>
    <subcellularLocation>
        <location evidence="1">Membrane</location>
        <topology evidence="1">Multi-pass membrane protein</topology>
    </subcellularLocation>
</comment>
<feature type="transmembrane region" description="Helical" evidence="5">
    <location>
        <begin position="98"/>
        <end position="115"/>
    </location>
</feature>
<evidence type="ECO:0000256" key="2">
    <source>
        <dbReference type="ARBA" id="ARBA00022692"/>
    </source>
</evidence>
<protein>
    <recommendedName>
        <fullName evidence="5">Probable membrane transporter protein</fullName>
    </recommendedName>
</protein>
<keyword evidence="4 5" id="KW-0472">Membrane</keyword>
<evidence type="ECO:0000256" key="3">
    <source>
        <dbReference type="ARBA" id="ARBA00022989"/>
    </source>
</evidence>
<dbReference type="PANTHER" id="PTHR43483:SF3">
    <property type="entry name" value="MEMBRANE TRANSPORTER PROTEIN HI_0806-RELATED"/>
    <property type="match status" value="1"/>
</dbReference>
<dbReference type="AlphaFoldDB" id="A0A9E7MBG9"/>
<accession>A0A9E7MBG9</accession>
<dbReference type="KEGG" id="thei:K1720_03755"/>
<evidence type="ECO:0000256" key="5">
    <source>
        <dbReference type="RuleBase" id="RU363041"/>
    </source>
</evidence>
<feature type="transmembrane region" description="Helical" evidence="5">
    <location>
        <begin position="12"/>
        <end position="34"/>
    </location>
</feature>
<feature type="transmembrane region" description="Helical" evidence="5">
    <location>
        <begin position="136"/>
        <end position="164"/>
    </location>
</feature>
<dbReference type="Pfam" id="PF01925">
    <property type="entry name" value="TauE"/>
    <property type="match status" value="1"/>
</dbReference>
<dbReference type="PANTHER" id="PTHR43483">
    <property type="entry name" value="MEMBRANE TRANSPORTER PROTEIN HI_0806-RELATED"/>
    <property type="match status" value="1"/>
</dbReference>
<keyword evidence="7" id="KW-1185">Reference proteome</keyword>
<gene>
    <name evidence="6" type="ORF">K1720_03755</name>
</gene>
<evidence type="ECO:0000256" key="1">
    <source>
        <dbReference type="ARBA" id="ARBA00004141"/>
    </source>
</evidence>
<keyword evidence="5" id="KW-1003">Cell membrane</keyword>
<dbReference type="EMBL" id="CP080572">
    <property type="protein sequence ID" value="USH00574.1"/>
    <property type="molecule type" value="Genomic_DNA"/>
</dbReference>